<evidence type="ECO:0000313" key="3">
    <source>
        <dbReference type="Proteomes" id="UP000077071"/>
    </source>
</evidence>
<dbReference type="PIRSF" id="PIRSF007531">
    <property type="entry name" value="CPT"/>
    <property type="match status" value="1"/>
</dbReference>
<dbReference type="InterPro" id="IPR027417">
    <property type="entry name" value="P-loop_NTPase"/>
</dbReference>
<name>A0A160KUG3_9MICO</name>
<evidence type="ECO:0000313" key="2">
    <source>
        <dbReference type="EMBL" id="AND17229.1"/>
    </source>
</evidence>
<reference evidence="2 3" key="1">
    <citation type="submission" date="2016-05" db="EMBL/GenBank/DDBJ databases">
        <title>Complete genome sequence of Rathayibacter tritici NCPPB 1953.</title>
        <authorList>
            <person name="Park J."/>
            <person name="Lee H.-H."/>
            <person name="Lee S.-W."/>
            <person name="Seo Y.-S."/>
        </authorList>
    </citation>
    <scope>NUCLEOTIDE SEQUENCE [LARGE SCALE GENOMIC DNA]</scope>
    <source>
        <strain evidence="2 3">NCPPB 1953</strain>
    </source>
</reference>
<sequence length="143" mass="15889">MSYAEDGEVELGEDFRQLEAAWLAGLVAVVRSGTQIVLDDVFLDSSVSQARLRSHLEGLTVFWVGVRCRADVATAREATRRDRTPGMAAHQAERVHLGVHYNLQVHSDDHSPLTCARRIAAALPLPPHPHPREGTPNRRDRLL</sequence>
<feature type="compositionally biased region" description="Basic and acidic residues" evidence="1">
    <location>
        <begin position="130"/>
        <end position="143"/>
    </location>
</feature>
<accession>A0A160KUG3</accession>
<proteinExistence type="predicted"/>
<dbReference type="Proteomes" id="UP000077071">
    <property type="component" value="Chromosome"/>
</dbReference>
<keyword evidence="3" id="KW-1185">Reference proteome</keyword>
<dbReference type="Pfam" id="PF07931">
    <property type="entry name" value="CPT"/>
    <property type="match status" value="1"/>
</dbReference>
<dbReference type="InterPro" id="IPR012853">
    <property type="entry name" value="CPT"/>
</dbReference>
<feature type="region of interest" description="Disordered" evidence="1">
    <location>
        <begin position="124"/>
        <end position="143"/>
    </location>
</feature>
<dbReference type="GO" id="GO:0016740">
    <property type="term" value="F:transferase activity"/>
    <property type="evidence" value="ECO:0007669"/>
    <property type="project" value="UniProtKB-KW"/>
</dbReference>
<evidence type="ECO:0000256" key="1">
    <source>
        <dbReference type="SAM" id="MobiDB-lite"/>
    </source>
</evidence>
<organism evidence="2 3">
    <name type="scientific">Rathayibacter tritici</name>
    <dbReference type="NCBI Taxonomy" id="33888"/>
    <lineage>
        <taxon>Bacteria</taxon>
        <taxon>Bacillati</taxon>
        <taxon>Actinomycetota</taxon>
        <taxon>Actinomycetes</taxon>
        <taxon>Micrococcales</taxon>
        <taxon>Microbacteriaceae</taxon>
        <taxon>Rathayibacter</taxon>
    </lineage>
</organism>
<dbReference type="Gene3D" id="3.40.50.300">
    <property type="entry name" value="P-loop containing nucleotide triphosphate hydrolases"/>
    <property type="match status" value="1"/>
</dbReference>
<dbReference type="GO" id="GO:0005524">
    <property type="term" value="F:ATP binding"/>
    <property type="evidence" value="ECO:0007669"/>
    <property type="project" value="InterPro"/>
</dbReference>
<dbReference type="PATRIC" id="fig|33888.3.peg.2342"/>
<dbReference type="KEGG" id="rtn:A6122_2105"/>
<dbReference type="EMBL" id="CP015515">
    <property type="protein sequence ID" value="AND17229.1"/>
    <property type="molecule type" value="Genomic_DNA"/>
</dbReference>
<protein>
    <submittedName>
        <fullName evidence="2">Chloramphenicol phosphotransferase</fullName>
    </submittedName>
</protein>
<keyword evidence="2" id="KW-0808">Transferase</keyword>
<dbReference type="AlphaFoldDB" id="A0A160KUG3"/>
<dbReference type="STRING" id="33888.A6122_2105"/>
<gene>
    <name evidence="2" type="ORF">A6122_2105</name>
</gene>